<proteinExistence type="predicted"/>
<dbReference type="PROSITE" id="PS50851">
    <property type="entry name" value="CHEW"/>
    <property type="match status" value="1"/>
</dbReference>
<feature type="domain" description="CheW-like" evidence="1">
    <location>
        <begin position="18"/>
        <end position="150"/>
    </location>
</feature>
<comment type="caution">
    <text evidence="2">The sequence shown here is derived from an EMBL/GenBank/DDBJ whole genome shotgun (WGS) entry which is preliminary data.</text>
</comment>
<dbReference type="GO" id="GO:0005829">
    <property type="term" value="C:cytosol"/>
    <property type="evidence" value="ECO:0007669"/>
    <property type="project" value="TreeGrafter"/>
</dbReference>
<evidence type="ECO:0000259" key="1">
    <source>
        <dbReference type="PROSITE" id="PS50851"/>
    </source>
</evidence>
<dbReference type="InterPro" id="IPR036061">
    <property type="entry name" value="CheW-like_dom_sf"/>
</dbReference>
<gene>
    <name evidence="2" type="ORF">SDC9_77797</name>
</gene>
<dbReference type="SUPFAM" id="SSF50341">
    <property type="entry name" value="CheW-like"/>
    <property type="match status" value="1"/>
</dbReference>
<evidence type="ECO:0000313" key="2">
    <source>
        <dbReference type="EMBL" id="MPM31243.1"/>
    </source>
</evidence>
<dbReference type="InterPro" id="IPR002545">
    <property type="entry name" value="CheW-lke_dom"/>
</dbReference>
<accession>A0A644YXP2</accession>
<organism evidence="2">
    <name type="scientific">bioreactor metagenome</name>
    <dbReference type="NCBI Taxonomy" id="1076179"/>
    <lineage>
        <taxon>unclassified sequences</taxon>
        <taxon>metagenomes</taxon>
        <taxon>ecological metagenomes</taxon>
    </lineage>
</organism>
<name>A0A644YXP2_9ZZZZ</name>
<sequence>MNMIDDGTSARAGLEEEVEQYLVFRCDALRIGVRVDCVVEALINQVVTPLPMLPDYVCGIINLRGEVVPVVSIRLRLGKPSADEQSIIVLNVNGTQLGILVDRVDQMVKLPRSSILPMPATNSQKLMCGMSSLPDGGTMLELDSAVLLEH</sequence>
<dbReference type="AlphaFoldDB" id="A0A644YXP2"/>
<dbReference type="Pfam" id="PF01584">
    <property type="entry name" value="CheW"/>
    <property type="match status" value="1"/>
</dbReference>
<reference evidence="2" key="1">
    <citation type="submission" date="2019-08" db="EMBL/GenBank/DDBJ databases">
        <authorList>
            <person name="Kucharzyk K."/>
            <person name="Murdoch R.W."/>
            <person name="Higgins S."/>
            <person name="Loffler F."/>
        </authorList>
    </citation>
    <scope>NUCLEOTIDE SEQUENCE</scope>
</reference>
<dbReference type="Gene3D" id="2.30.30.40">
    <property type="entry name" value="SH3 Domains"/>
    <property type="match status" value="1"/>
</dbReference>
<dbReference type="GO" id="GO:0007165">
    <property type="term" value="P:signal transduction"/>
    <property type="evidence" value="ECO:0007669"/>
    <property type="project" value="InterPro"/>
</dbReference>
<dbReference type="InterPro" id="IPR039315">
    <property type="entry name" value="CheW"/>
</dbReference>
<dbReference type="PANTHER" id="PTHR22617">
    <property type="entry name" value="CHEMOTAXIS SENSOR HISTIDINE KINASE-RELATED"/>
    <property type="match status" value="1"/>
</dbReference>
<dbReference type="Gene3D" id="2.40.50.180">
    <property type="entry name" value="CheA-289, Domain 4"/>
    <property type="match status" value="1"/>
</dbReference>
<dbReference type="PANTHER" id="PTHR22617:SF23">
    <property type="entry name" value="CHEMOTAXIS PROTEIN CHEW"/>
    <property type="match status" value="1"/>
</dbReference>
<dbReference type="GO" id="GO:0006935">
    <property type="term" value="P:chemotaxis"/>
    <property type="evidence" value="ECO:0007669"/>
    <property type="project" value="InterPro"/>
</dbReference>
<dbReference type="EMBL" id="VSSQ01006018">
    <property type="protein sequence ID" value="MPM31243.1"/>
    <property type="molecule type" value="Genomic_DNA"/>
</dbReference>
<protein>
    <recommendedName>
        <fullName evidence="1">CheW-like domain-containing protein</fullName>
    </recommendedName>
</protein>
<dbReference type="SMART" id="SM00260">
    <property type="entry name" value="CheW"/>
    <property type="match status" value="1"/>
</dbReference>